<feature type="region of interest" description="Disordered" evidence="1">
    <location>
        <begin position="271"/>
        <end position="302"/>
    </location>
</feature>
<keyword evidence="4" id="KW-1185">Reference proteome</keyword>
<feature type="compositionally biased region" description="Low complexity" evidence="1">
    <location>
        <begin position="271"/>
        <end position="289"/>
    </location>
</feature>
<name>A0AAD4LSD8_9AGAM</name>
<feature type="compositionally biased region" description="Pro residues" evidence="1">
    <location>
        <begin position="375"/>
        <end position="390"/>
    </location>
</feature>
<dbReference type="EMBL" id="JAKELL010000001">
    <property type="protein sequence ID" value="KAH9001574.1"/>
    <property type="molecule type" value="Genomic_DNA"/>
</dbReference>
<dbReference type="AlphaFoldDB" id="A0AAD4LSD8"/>
<proteinExistence type="predicted"/>
<dbReference type="Proteomes" id="UP001201163">
    <property type="component" value="Unassembled WGS sequence"/>
</dbReference>
<dbReference type="Pfam" id="PF06911">
    <property type="entry name" value="Senescence"/>
    <property type="match status" value="1"/>
</dbReference>
<gene>
    <name evidence="3" type="ORF">EDB92DRAFT_2051132</name>
</gene>
<feature type="domain" description="Senescence" evidence="2">
    <location>
        <begin position="236"/>
        <end position="488"/>
    </location>
</feature>
<evidence type="ECO:0000256" key="1">
    <source>
        <dbReference type="SAM" id="MobiDB-lite"/>
    </source>
</evidence>
<comment type="caution">
    <text evidence="3">The sequence shown here is derived from an EMBL/GenBank/DDBJ whole genome shotgun (WGS) entry which is preliminary data.</text>
</comment>
<organism evidence="3 4">
    <name type="scientific">Lactarius akahatsu</name>
    <dbReference type="NCBI Taxonomy" id="416441"/>
    <lineage>
        <taxon>Eukaryota</taxon>
        <taxon>Fungi</taxon>
        <taxon>Dikarya</taxon>
        <taxon>Basidiomycota</taxon>
        <taxon>Agaricomycotina</taxon>
        <taxon>Agaricomycetes</taxon>
        <taxon>Russulales</taxon>
        <taxon>Russulaceae</taxon>
        <taxon>Lactarius</taxon>
    </lineage>
</organism>
<protein>
    <recommendedName>
        <fullName evidence="2">Senescence domain-containing protein</fullName>
    </recommendedName>
</protein>
<evidence type="ECO:0000313" key="4">
    <source>
        <dbReference type="Proteomes" id="UP001201163"/>
    </source>
</evidence>
<feature type="compositionally biased region" description="Pro residues" evidence="1">
    <location>
        <begin position="398"/>
        <end position="409"/>
    </location>
</feature>
<feature type="region of interest" description="Disordered" evidence="1">
    <location>
        <begin position="338"/>
        <end position="410"/>
    </location>
</feature>
<evidence type="ECO:0000259" key="2">
    <source>
        <dbReference type="Pfam" id="PF06911"/>
    </source>
</evidence>
<dbReference type="InterPro" id="IPR009686">
    <property type="entry name" value="Senescence/spartin_C"/>
</dbReference>
<sequence>MSVISEAYILVTIPNATLTSPSSGTLTGRIALEYITFSIPASSSAAARDVLLVLRLGDDPDGVSGFEAPLDPARTLTATVLPSGARRYVFHATRDDGEFALALPAPPEAAEDVELFHGVLAGYATDLRGGGWGDSAALPPAAPGGDGAHHYPQRVGASWGEEDLRGRFVLVNEDGGEIVGTLDGSIRVREDPSLGQTGHENDPVVVELPDDVDDTLEGLRNAEVLVRTVPREDRDWMMRSALFASHVISGTTSLLTSAMTSASNYYISHSTPSPHASGAASPTPGATTASPPPPPSRPLLLLQSPTTRSHLTRIYAVSGGAVKLSNKASAAAERLIRHAAEPPRPPLPSHRHLRLPPRMQQASHSSPRAAAAAPPLYPAYLPPPDKPALPPRGSRGPSPTPPSSAPPPLRTRTRAALSATLILASLAASTVRLVDAGGAAVAAAVSHRYGAVAGDNAALAGRTMRNVVLVYVDVRGFGRRALVKRTAKTWAKGRAAAGRSGAGGGAMPSAVR</sequence>
<evidence type="ECO:0000313" key="3">
    <source>
        <dbReference type="EMBL" id="KAH9001574.1"/>
    </source>
</evidence>
<accession>A0AAD4LSD8</accession>
<reference evidence="3" key="1">
    <citation type="submission" date="2022-01" db="EMBL/GenBank/DDBJ databases">
        <title>Comparative genomics reveals a dynamic genome evolution in the ectomycorrhizal milk-cap (Lactarius) mushrooms.</title>
        <authorList>
            <consortium name="DOE Joint Genome Institute"/>
            <person name="Lebreton A."/>
            <person name="Tang N."/>
            <person name="Kuo A."/>
            <person name="LaButti K."/>
            <person name="Drula E."/>
            <person name="Barry K."/>
            <person name="Clum A."/>
            <person name="Lipzen A."/>
            <person name="Mousain D."/>
            <person name="Ng V."/>
            <person name="Wang R."/>
            <person name="Wang X."/>
            <person name="Dai Y."/>
            <person name="Henrissat B."/>
            <person name="Grigoriev I.V."/>
            <person name="Guerin-Laguette A."/>
            <person name="Yu F."/>
            <person name="Martin F.M."/>
        </authorList>
    </citation>
    <scope>NUCLEOTIDE SEQUENCE</scope>
    <source>
        <strain evidence="3">QP</strain>
    </source>
</reference>